<sequence length="200" mass="21661">MKRARVLLVEDHPAMRLGIRTALGLEGGVEIAGEASDAAGALHLASELRPDLVLLDLRLRGGDGLPLCRSLKSLPEPPRVLVYTAYNAPADVQEAMLCGADSFVHKGEDPARLREAVRETCAGKRVWLLGERGGEEGPAALTQREREVYERLLLGHPNRRIAEELGVSLPTVKSHVTSILKKLGASSRRDLLPGDGEEQL</sequence>
<dbReference type="GO" id="GO:0000160">
    <property type="term" value="P:phosphorelay signal transduction system"/>
    <property type="evidence" value="ECO:0007669"/>
    <property type="project" value="InterPro"/>
</dbReference>
<dbReference type="SUPFAM" id="SSF46894">
    <property type="entry name" value="C-terminal effector domain of the bipartite response regulators"/>
    <property type="match status" value="1"/>
</dbReference>
<evidence type="ECO:0000313" key="7">
    <source>
        <dbReference type="Proteomes" id="UP000318065"/>
    </source>
</evidence>
<keyword evidence="7" id="KW-1185">Reference proteome</keyword>
<dbReference type="PRINTS" id="PR00038">
    <property type="entry name" value="HTHLUXR"/>
</dbReference>
<proteinExistence type="predicted"/>
<dbReference type="Pfam" id="PF00072">
    <property type="entry name" value="Response_reg"/>
    <property type="match status" value="1"/>
</dbReference>
<name>A0A510HKD5_9ACTN</name>
<evidence type="ECO:0000313" key="6">
    <source>
        <dbReference type="EMBL" id="BBL80442.1"/>
    </source>
</evidence>
<dbReference type="PROSITE" id="PS50043">
    <property type="entry name" value="HTH_LUXR_2"/>
    <property type="match status" value="1"/>
</dbReference>
<feature type="modified residue" description="4-aspartylphosphate" evidence="3">
    <location>
        <position position="56"/>
    </location>
</feature>
<accession>A0A510HKD5</accession>
<dbReference type="OrthoDB" id="9812579at2"/>
<evidence type="ECO:0000256" key="3">
    <source>
        <dbReference type="PROSITE-ProRule" id="PRU00169"/>
    </source>
</evidence>
<dbReference type="Gene3D" id="1.10.10.10">
    <property type="entry name" value="Winged helix-like DNA-binding domain superfamily/Winged helix DNA-binding domain"/>
    <property type="match status" value="1"/>
</dbReference>
<dbReference type="AlphaFoldDB" id="A0A510HKD5"/>
<dbReference type="InterPro" id="IPR039420">
    <property type="entry name" value="WalR-like"/>
</dbReference>
<dbReference type="InterPro" id="IPR036388">
    <property type="entry name" value="WH-like_DNA-bd_sf"/>
</dbReference>
<evidence type="ECO:0000256" key="1">
    <source>
        <dbReference type="ARBA" id="ARBA00022553"/>
    </source>
</evidence>
<dbReference type="RefSeq" id="WP_143528444.1">
    <property type="nucleotide sequence ID" value="NZ_AP019791.1"/>
</dbReference>
<keyword evidence="2 6" id="KW-0238">DNA-binding</keyword>
<reference evidence="6" key="1">
    <citation type="journal article" date="2019" name="Microbiol. Resour. Announc.">
        <title>Complete Genome Sequence of Rubrobacter xylanophilus Strain AA3-22, Isolated from Arima Onsen in Japan.</title>
        <authorList>
            <person name="Tomariguchi N."/>
            <person name="Miyazaki K."/>
        </authorList>
    </citation>
    <scope>NUCLEOTIDE SEQUENCE [LARGE SCALE GENOMIC DNA]</scope>
    <source>
        <strain evidence="6">AA3-22</strain>
    </source>
</reference>
<dbReference type="SMART" id="SM00421">
    <property type="entry name" value="HTH_LUXR"/>
    <property type="match status" value="1"/>
</dbReference>
<dbReference type="CDD" id="cd17535">
    <property type="entry name" value="REC_NarL-like"/>
    <property type="match status" value="1"/>
</dbReference>
<dbReference type="EMBL" id="AP019791">
    <property type="protein sequence ID" value="BBL80442.1"/>
    <property type="molecule type" value="Genomic_DNA"/>
</dbReference>
<dbReference type="GO" id="GO:0006355">
    <property type="term" value="P:regulation of DNA-templated transcription"/>
    <property type="evidence" value="ECO:0007669"/>
    <property type="project" value="InterPro"/>
</dbReference>
<gene>
    <name evidence="6" type="ORF">RxyAA322_22960</name>
</gene>
<dbReference type="CDD" id="cd06170">
    <property type="entry name" value="LuxR_C_like"/>
    <property type="match status" value="1"/>
</dbReference>
<dbReference type="PANTHER" id="PTHR43214">
    <property type="entry name" value="TWO-COMPONENT RESPONSE REGULATOR"/>
    <property type="match status" value="1"/>
</dbReference>
<dbReference type="GO" id="GO:0003677">
    <property type="term" value="F:DNA binding"/>
    <property type="evidence" value="ECO:0007669"/>
    <property type="project" value="UniProtKB-KW"/>
</dbReference>
<dbReference type="Proteomes" id="UP000318065">
    <property type="component" value="Chromosome"/>
</dbReference>
<organism evidence="6 7">
    <name type="scientific">Rubrobacter xylanophilus</name>
    <dbReference type="NCBI Taxonomy" id="49319"/>
    <lineage>
        <taxon>Bacteria</taxon>
        <taxon>Bacillati</taxon>
        <taxon>Actinomycetota</taxon>
        <taxon>Rubrobacteria</taxon>
        <taxon>Rubrobacterales</taxon>
        <taxon>Rubrobacteraceae</taxon>
        <taxon>Rubrobacter</taxon>
    </lineage>
</organism>
<evidence type="ECO:0000259" key="4">
    <source>
        <dbReference type="PROSITE" id="PS50043"/>
    </source>
</evidence>
<dbReference type="Pfam" id="PF00196">
    <property type="entry name" value="GerE"/>
    <property type="match status" value="1"/>
</dbReference>
<dbReference type="PROSITE" id="PS50110">
    <property type="entry name" value="RESPONSE_REGULATORY"/>
    <property type="match status" value="1"/>
</dbReference>
<keyword evidence="1 3" id="KW-0597">Phosphoprotein</keyword>
<dbReference type="InterPro" id="IPR058245">
    <property type="entry name" value="NreC/VraR/RcsB-like_REC"/>
</dbReference>
<dbReference type="InterPro" id="IPR016032">
    <property type="entry name" value="Sig_transdc_resp-reg_C-effctor"/>
</dbReference>
<protein>
    <submittedName>
        <fullName evidence="6">DNA-binding response regulator</fullName>
    </submittedName>
</protein>
<feature type="domain" description="Response regulatory" evidence="5">
    <location>
        <begin position="5"/>
        <end position="121"/>
    </location>
</feature>
<evidence type="ECO:0000259" key="5">
    <source>
        <dbReference type="PROSITE" id="PS50110"/>
    </source>
</evidence>
<dbReference type="InterPro" id="IPR011006">
    <property type="entry name" value="CheY-like_superfamily"/>
</dbReference>
<feature type="domain" description="HTH luxR-type" evidence="4">
    <location>
        <begin position="134"/>
        <end position="200"/>
    </location>
</feature>
<dbReference type="SUPFAM" id="SSF52172">
    <property type="entry name" value="CheY-like"/>
    <property type="match status" value="1"/>
</dbReference>
<evidence type="ECO:0000256" key="2">
    <source>
        <dbReference type="ARBA" id="ARBA00023125"/>
    </source>
</evidence>
<dbReference type="InterPro" id="IPR001789">
    <property type="entry name" value="Sig_transdc_resp-reg_receiver"/>
</dbReference>
<dbReference type="InterPro" id="IPR000792">
    <property type="entry name" value="Tscrpt_reg_LuxR_C"/>
</dbReference>
<dbReference type="PROSITE" id="PS00622">
    <property type="entry name" value="HTH_LUXR_1"/>
    <property type="match status" value="1"/>
</dbReference>
<dbReference type="SMART" id="SM00448">
    <property type="entry name" value="REC"/>
    <property type="match status" value="1"/>
</dbReference>
<dbReference type="Gene3D" id="3.40.50.2300">
    <property type="match status" value="1"/>
</dbReference>